<comment type="catalytic activity">
    <reaction evidence="9">
        <text>N-terminal L-prolyl-L-prolyl-L-lysyl-[protein] + 2 S-adenosyl-L-methionine = N-terminal N,N-dimethyl-L-prolyl-L-prolyl-L-lysyl-[protein] + 2 S-adenosyl-L-homocysteine + 2 H(+)</text>
        <dbReference type="Rhea" id="RHEA:54736"/>
        <dbReference type="Rhea" id="RHEA-COMP:13787"/>
        <dbReference type="Rhea" id="RHEA-COMP:13974"/>
        <dbReference type="ChEBI" id="CHEBI:15378"/>
        <dbReference type="ChEBI" id="CHEBI:57856"/>
        <dbReference type="ChEBI" id="CHEBI:59789"/>
        <dbReference type="ChEBI" id="CHEBI:138059"/>
        <dbReference type="ChEBI" id="CHEBI:138318"/>
        <dbReference type="EC" id="2.1.1.244"/>
    </reaction>
</comment>
<dbReference type="Proteomes" id="UP000738349">
    <property type="component" value="Unassembled WGS sequence"/>
</dbReference>
<keyword evidence="4 11" id="KW-0949">S-adenosyl-L-methionine</keyword>
<evidence type="ECO:0000256" key="2">
    <source>
        <dbReference type="ARBA" id="ARBA00022603"/>
    </source>
</evidence>
<evidence type="ECO:0000256" key="8">
    <source>
        <dbReference type="ARBA" id="ARBA00047306"/>
    </source>
</evidence>
<feature type="binding site" evidence="11">
    <location>
        <position position="139"/>
    </location>
    <ligand>
        <name>S-adenosyl-L-methionine</name>
        <dbReference type="ChEBI" id="CHEBI:59789"/>
    </ligand>
</feature>
<organism evidence="12 13">
    <name type="scientific">Dactylonectria macrodidyma</name>
    <dbReference type="NCBI Taxonomy" id="307937"/>
    <lineage>
        <taxon>Eukaryota</taxon>
        <taxon>Fungi</taxon>
        <taxon>Dikarya</taxon>
        <taxon>Ascomycota</taxon>
        <taxon>Pezizomycotina</taxon>
        <taxon>Sordariomycetes</taxon>
        <taxon>Hypocreomycetidae</taxon>
        <taxon>Hypocreales</taxon>
        <taxon>Nectriaceae</taxon>
        <taxon>Dactylonectria</taxon>
    </lineage>
</organism>
<dbReference type="OrthoDB" id="1298661at2759"/>
<sequence length="240" mass="26589">MTNSNHTGSPDSLIRSDKGKEYWETIDSNVNGMLGGVLTVMPSVSRIDLQGSRTFLARLGIGIKSGRQRIPRALEGGAGIGRITEGLLLKVVDQVDIIEPVVKFTDSLRGKPGVGEIFNVGLEGWHPTPGVLYDLIWTQWCVGHVDDEALVQYLKRCKAVLNPDGGIIVVKENLSTWGVDKFDELDGSVTREDEKFRHLFNQAGLQLIKTELQRGFPVVRNQQLLPLRMYALKPEPDSTQ</sequence>
<comment type="similarity">
    <text evidence="1">Belongs to the methyltransferase superfamily. NTM1 family.</text>
</comment>
<evidence type="ECO:0000256" key="1">
    <source>
        <dbReference type="ARBA" id="ARBA00009059"/>
    </source>
</evidence>
<dbReference type="CDD" id="cd02440">
    <property type="entry name" value="AdoMet_MTases"/>
    <property type="match status" value="1"/>
</dbReference>
<keyword evidence="3" id="KW-0808">Transferase</keyword>
<feature type="binding site" evidence="11">
    <location>
        <position position="82"/>
    </location>
    <ligand>
        <name>S-adenosyl-L-methionine</name>
        <dbReference type="ChEBI" id="CHEBI:59789"/>
    </ligand>
</feature>
<evidence type="ECO:0000313" key="13">
    <source>
        <dbReference type="Proteomes" id="UP000738349"/>
    </source>
</evidence>
<evidence type="ECO:0000313" key="12">
    <source>
        <dbReference type="EMBL" id="KAH7121401.1"/>
    </source>
</evidence>
<evidence type="ECO:0000256" key="3">
    <source>
        <dbReference type="ARBA" id="ARBA00022679"/>
    </source>
</evidence>
<keyword evidence="2" id="KW-0489">Methyltransferase</keyword>
<comment type="caution">
    <text evidence="12">The sequence shown here is derived from an EMBL/GenBank/DDBJ whole genome shotgun (WGS) entry which is preliminary data.</text>
</comment>
<dbReference type="EC" id="2.1.1.244" evidence="5"/>
<accession>A0A9P9DLJ7</accession>
<protein>
    <recommendedName>
        <fullName evidence="6">Alpha N-terminal protein methyltransferase 1</fullName>
        <ecNumber evidence="5">2.1.1.244</ecNumber>
    </recommendedName>
    <alternativeName>
        <fullName evidence="7">X-Pro-Lys N-terminal protein methyltransferase 1</fullName>
    </alternativeName>
</protein>
<feature type="binding site" evidence="11">
    <location>
        <position position="77"/>
    </location>
    <ligand>
        <name>S-adenosyl-L-methionine</name>
        <dbReference type="ChEBI" id="CHEBI:59789"/>
    </ligand>
</feature>
<dbReference type="GO" id="GO:0005737">
    <property type="term" value="C:cytoplasm"/>
    <property type="evidence" value="ECO:0007669"/>
    <property type="project" value="TreeGrafter"/>
</dbReference>
<evidence type="ECO:0000256" key="5">
    <source>
        <dbReference type="ARBA" id="ARBA00039112"/>
    </source>
</evidence>
<dbReference type="InterPro" id="IPR008576">
    <property type="entry name" value="MeTrfase_NTM1"/>
</dbReference>
<dbReference type="PANTHER" id="PTHR12753">
    <property type="entry name" value="AD-003 - RELATED"/>
    <property type="match status" value="1"/>
</dbReference>
<comment type="catalytic activity">
    <reaction evidence="10">
        <text>N-terminal L-alanyl-L-prolyl-L-lysyl-[protein] + 3 S-adenosyl-L-methionine = N-terminal N,N,N-trimethyl-L-alanyl-L-prolyl-L-lysyl-[protein] + 3 S-adenosyl-L-homocysteine + 3 H(+)</text>
        <dbReference type="Rhea" id="RHEA:54712"/>
        <dbReference type="Rhea" id="RHEA-COMP:13785"/>
        <dbReference type="Rhea" id="RHEA-COMP:13971"/>
        <dbReference type="ChEBI" id="CHEBI:15378"/>
        <dbReference type="ChEBI" id="CHEBI:57856"/>
        <dbReference type="ChEBI" id="CHEBI:59789"/>
        <dbReference type="ChEBI" id="CHEBI:138057"/>
        <dbReference type="ChEBI" id="CHEBI:138315"/>
        <dbReference type="EC" id="2.1.1.244"/>
    </reaction>
</comment>
<dbReference type="GO" id="GO:0071885">
    <property type="term" value="F:N-terminal protein N-methyltransferase activity"/>
    <property type="evidence" value="ECO:0007669"/>
    <property type="project" value="UniProtKB-EC"/>
</dbReference>
<dbReference type="InterPro" id="IPR029063">
    <property type="entry name" value="SAM-dependent_MTases_sf"/>
</dbReference>
<comment type="catalytic activity">
    <reaction evidence="8">
        <text>N-terminal L-seryl-L-prolyl-L-lysyl-[protein] + 3 S-adenosyl-L-methionine = N-terminal N,N,N-trimethyl-L-seryl-L-prolyl-L-lysyl-[protein] + 3 S-adenosyl-L-homocysteine + 3 H(+)</text>
        <dbReference type="Rhea" id="RHEA:54724"/>
        <dbReference type="Rhea" id="RHEA-COMP:13789"/>
        <dbReference type="Rhea" id="RHEA-COMP:13973"/>
        <dbReference type="ChEBI" id="CHEBI:15378"/>
        <dbReference type="ChEBI" id="CHEBI:57856"/>
        <dbReference type="ChEBI" id="CHEBI:59789"/>
        <dbReference type="ChEBI" id="CHEBI:138061"/>
        <dbReference type="ChEBI" id="CHEBI:138317"/>
        <dbReference type="EC" id="2.1.1.244"/>
    </reaction>
</comment>
<gene>
    <name evidence="12" type="ORF">EDB81DRAFT_732087</name>
</gene>
<evidence type="ECO:0000256" key="7">
    <source>
        <dbReference type="ARBA" id="ARBA00043129"/>
    </source>
</evidence>
<proteinExistence type="inferred from homology"/>
<dbReference type="SUPFAM" id="SSF53335">
    <property type="entry name" value="S-adenosyl-L-methionine-dependent methyltransferases"/>
    <property type="match status" value="1"/>
</dbReference>
<evidence type="ECO:0000256" key="4">
    <source>
        <dbReference type="ARBA" id="ARBA00022691"/>
    </source>
</evidence>
<dbReference type="PIRSF" id="PIRSF016958">
    <property type="entry name" value="DUF858_MeTrfase_lik"/>
    <property type="match status" value="1"/>
</dbReference>
<dbReference type="EMBL" id="JAGMUV010000024">
    <property type="protein sequence ID" value="KAH7121401.1"/>
    <property type="molecule type" value="Genomic_DNA"/>
</dbReference>
<evidence type="ECO:0000256" key="10">
    <source>
        <dbReference type="ARBA" id="ARBA00048167"/>
    </source>
</evidence>
<evidence type="ECO:0000256" key="11">
    <source>
        <dbReference type="PIRSR" id="PIRSR016958-1"/>
    </source>
</evidence>
<name>A0A9P9DLJ7_9HYPO</name>
<dbReference type="GO" id="GO:0032259">
    <property type="term" value="P:methylation"/>
    <property type="evidence" value="ECO:0007669"/>
    <property type="project" value="UniProtKB-KW"/>
</dbReference>
<reference evidence="12" key="1">
    <citation type="journal article" date="2021" name="Nat. Commun.">
        <title>Genetic determinants of endophytism in the Arabidopsis root mycobiome.</title>
        <authorList>
            <person name="Mesny F."/>
            <person name="Miyauchi S."/>
            <person name="Thiergart T."/>
            <person name="Pickel B."/>
            <person name="Atanasova L."/>
            <person name="Karlsson M."/>
            <person name="Huettel B."/>
            <person name="Barry K.W."/>
            <person name="Haridas S."/>
            <person name="Chen C."/>
            <person name="Bauer D."/>
            <person name="Andreopoulos W."/>
            <person name="Pangilinan J."/>
            <person name="LaButti K."/>
            <person name="Riley R."/>
            <person name="Lipzen A."/>
            <person name="Clum A."/>
            <person name="Drula E."/>
            <person name="Henrissat B."/>
            <person name="Kohler A."/>
            <person name="Grigoriev I.V."/>
            <person name="Martin F.M."/>
            <person name="Hacquard S."/>
        </authorList>
    </citation>
    <scope>NUCLEOTIDE SEQUENCE</scope>
    <source>
        <strain evidence="12">MPI-CAGE-AT-0147</strain>
    </source>
</reference>
<dbReference type="Pfam" id="PF05891">
    <property type="entry name" value="Methyltransf_PK"/>
    <property type="match status" value="1"/>
</dbReference>
<dbReference type="AlphaFoldDB" id="A0A9P9DLJ7"/>
<evidence type="ECO:0000256" key="9">
    <source>
        <dbReference type="ARBA" id="ARBA00047885"/>
    </source>
</evidence>
<evidence type="ECO:0000256" key="6">
    <source>
        <dbReference type="ARBA" id="ARBA00039449"/>
    </source>
</evidence>
<dbReference type="Gene3D" id="3.40.50.150">
    <property type="entry name" value="Vaccinia Virus protein VP39"/>
    <property type="match status" value="1"/>
</dbReference>
<keyword evidence="13" id="KW-1185">Reference proteome</keyword>
<dbReference type="PANTHER" id="PTHR12753:SF0">
    <property type="entry name" value="ALPHA N-TERMINAL PROTEIN METHYLTRANSFERASE 1"/>
    <property type="match status" value="1"/>
</dbReference>